<keyword evidence="1" id="KW-0732">Signal</keyword>
<dbReference type="Gene3D" id="2.80.10.50">
    <property type="match status" value="1"/>
</dbReference>
<proteinExistence type="predicted"/>
<feature type="chain" id="PRO_5006901795" description="Ricin B lectin domain-containing protein" evidence="1">
    <location>
        <begin position="18"/>
        <end position="170"/>
    </location>
</feature>
<evidence type="ECO:0000313" key="3">
    <source>
        <dbReference type="Proteomes" id="UP000054988"/>
    </source>
</evidence>
<evidence type="ECO:0000313" key="2">
    <source>
        <dbReference type="EMBL" id="KTB35746.1"/>
    </source>
</evidence>
<dbReference type="EMBL" id="LATX01001983">
    <property type="protein sequence ID" value="KTB35746.1"/>
    <property type="molecule type" value="Genomic_DNA"/>
</dbReference>
<name>A0A0W0FHV9_MONRR</name>
<comment type="caution">
    <text evidence="2">The sequence shown here is derived from an EMBL/GenBank/DDBJ whole genome shotgun (WGS) entry which is preliminary data.</text>
</comment>
<feature type="signal peptide" evidence="1">
    <location>
        <begin position="1"/>
        <end position="17"/>
    </location>
</feature>
<evidence type="ECO:0008006" key="4">
    <source>
        <dbReference type="Google" id="ProtNLM"/>
    </source>
</evidence>
<dbReference type="AlphaFoldDB" id="A0A0W0FHV9"/>
<organism evidence="2 3">
    <name type="scientific">Moniliophthora roreri</name>
    <name type="common">Frosty pod rot fungus</name>
    <name type="synonym">Monilia roreri</name>
    <dbReference type="NCBI Taxonomy" id="221103"/>
    <lineage>
        <taxon>Eukaryota</taxon>
        <taxon>Fungi</taxon>
        <taxon>Dikarya</taxon>
        <taxon>Basidiomycota</taxon>
        <taxon>Agaricomycotina</taxon>
        <taxon>Agaricomycetes</taxon>
        <taxon>Agaricomycetidae</taxon>
        <taxon>Agaricales</taxon>
        <taxon>Marasmiineae</taxon>
        <taxon>Marasmiaceae</taxon>
        <taxon>Moniliophthora</taxon>
    </lineage>
</organism>
<protein>
    <recommendedName>
        <fullName evidence="4">Ricin B lectin domain-containing protein</fullName>
    </recommendedName>
</protein>
<evidence type="ECO:0000256" key="1">
    <source>
        <dbReference type="SAM" id="SignalP"/>
    </source>
</evidence>
<accession>A0A0W0FHV9</accession>
<sequence length="170" mass="17448">MLSLQVIALSFLAVVSANPLAARATCSPNFEGAGISILGANGFVTPNGRGHGSSAPFWHIQQTGQSNGGYIFRDIANNNIALTRNGDNSVTMASVSNTGTDPTQQFQIECQACNGGASSAPPGTVIGSNCSIKWMGNTGLCLQVDRAPSDNLFTASCGTIPGAQTFTFST</sequence>
<dbReference type="Proteomes" id="UP000054988">
    <property type="component" value="Unassembled WGS sequence"/>
</dbReference>
<gene>
    <name evidence="2" type="ORF">WG66_11666</name>
</gene>
<reference evidence="2 3" key="1">
    <citation type="submission" date="2015-12" db="EMBL/GenBank/DDBJ databases">
        <title>Draft genome sequence of Moniliophthora roreri, the causal agent of frosty pod rot of cacao.</title>
        <authorList>
            <person name="Aime M.C."/>
            <person name="Diaz-Valderrama J.R."/>
            <person name="Kijpornyongpan T."/>
            <person name="Phillips-Mora W."/>
        </authorList>
    </citation>
    <scope>NUCLEOTIDE SEQUENCE [LARGE SCALE GENOMIC DNA]</scope>
    <source>
        <strain evidence="2 3">MCA 2952</strain>
    </source>
</reference>